<dbReference type="EMBL" id="JAAWWB010000011">
    <property type="protein sequence ID" value="KAG6772871.1"/>
    <property type="molecule type" value="Genomic_DNA"/>
</dbReference>
<comment type="caution">
    <text evidence="2">The sequence shown here is derived from an EMBL/GenBank/DDBJ whole genome shotgun (WGS) entry which is preliminary data.</text>
</comment>
<keyword evidence="3" id="KW-1185">Reference proteome</keyword>
<evidence type="ECO:0000313" key="2">
    <source>
        <dbReference type="EMBL" id="KAG6772871.1"/>
    </source>
</evidence>
<evidence type="ECO:0000256" key="1">
    <source>
        <dbReference type="SAM" id="MobiDB-lite"/>
    </source>
</evidence>
<organism evidence="2 3">
    <name type="scientific">Populus tomentosa</name>
    <name type="common">Chinese white poplar</name>
    <dbReference type="NCBI Taxonomy" id="118781"/>
    <lineage>
        <taxon>Eukaryota</taxon>
        <taxon>Viridiplantae</taxon>
        <taxon>Streptophyta</taxon>
        <taxon>Embryophyta</taxon>
        <taxon>Tracheophyta</taxon>
        <taxon>Spermatophyta</taxon>
        <taxon>Magnoliopsida</taxon>
        <taxon>eudicotyledons</taxon>
        <taxon>Gunneridae</taxon>
        <taxon>Pentapetalae</taxon>
        <taxon>rosids</taxon>
        <taxon>fabids</taxon>
        <taxon>Malpighiales</taxon>
        <taxon>Salicaceae</taxon>
        <taxon>Saliceae</taxon>
        <taxon>Populus</taxon>
    </lineage>
</organism>
<sequence length="106" mass="11758">MMNMCKKSLFLRAKATILLFLILPASANLVVAIRASSFVMTMMTEIEACSTEVTQMSNLPIQPSSPSPHPCSNQPGDGQCKPPKIILMMEVERTQVETRECVKETR</sequence>
<dbReference type="Proteomes" id="UP000886885">
    <property type="component" value="Chromosome 6A"/>
</dbReference>
<gene>
    <name evidence="2" type="ORF">POTOM_024297</name>
</gene>
<feature type="region of interest" description="Disordered" evidence="1">
    <location>
        <begin position="57"/>
        <end position="81"/>
    </location>
</feature>
<proteinExistence type="predicted"/>
<reference evidence="2" key="1">
    <citation type="journal article" date="2020" name="bioRxiv">
        <title>Hybrid origin of Populus tomentosa Carr. identified through genome sequencing and phylogenomic analysis.</title>
        <authorList>
            <person name="An X."/>
            <person name="Gao K."/>
            <person name="Chen Z."/>
            <person name="Li J."/>
            <person name="Yang X."/>
            <person name="Yang X."/>
            <person name="Zhou J."/>
            <person name="Guo T."/>
            <person name="Zhao T."/>
            <person name="Huang S."/>
            <person name="Miao D."/>
            <person name="Khan W.U."/>
            <person name="Rao P."/>
            <person name="Ye M."/>
            <person name="Lei B."/>
            <person name="Liao W."/>
            <person name="Wang J."/>
            <person name="Ji L."/>
            <person name="Li Y."/>
            <person name="Guo B."/>
            <person name="Mustafa N.S."/>
            <person name="Li S."/>
            <person name="Yun Q."/>
            <person name="Keller S.R."/>
            <person name="Mao J."/>
            <person name="Zhang R."/>
            <person name="Strauss S.H."/>
        </authorList>
    </citation>
    <scope>NUCLEOTIDE SEQUENCE</scope>
    <source>
        <strain evidence="2">GM15</strain>
        <tissue evidence="2">Leaf</tissue>
    </source>
</reference>
<dbReference type="OrthoDB" id="849375at2759"/>
<evidence type="ECO:0000313" key="3">
    <source>
        <dbReference type="Proteomes" id="UP000886885"/>
    </source>
</evidence>
<name>A0A8X7ZPK7_POPTO</name>
<accession>A0A8X7ZPK7</accession>
<protein>
    <submittedName>
        <fullName evidence="2">Uncharacterized protein</fullName>
    </submittedName>
</protein>
<dbReference type="AlphaFoldDB" id="A0A8X7ZPK7"/>